<dbReference type="Pfam" id="PF02673">
    <property type="entry name" value="BacA"/>
    <property type="match status" value="1"/>
</dbReference>
<dbReference type="GO" id="GO:0050380">
    <property type="term" value="F:undecaprenyl-diphosphatase activity"/>
    <property type="evidence" value="ECO:0007669"/>
    <property type="project" value="UniProtKB-UniRule"/>
</dbReference>
<dbReference type="AlphaFoldDB" id="A0A246S5C6"/>
<evidence type="ECO:0000256" key="12">
    <source>
        <dbReference type="ARBA" id="ARBA00032932"/>
    </source>
</evidence>
<dbReference type="GO" id="GO:0009252">
    <property type="term" value="P:peptidoglycan biosynthetic process"/>
    <property type="evidence" value="ECO:0007669"/>
    <property type="project" value="UniProtKB-KW"/>
</dbReference>
<keyword evidence="5 14" id="KW-1003">Cell membrane</keyword>
<keyword evidence="14" id="KW-0961">Cell wall biogenesis/degradation</keyword>
<reference evidence="15 16" key="1">
    <citation type="submission" date="2014-08" db="EMBL/GenBank/DDBJ databases">
        <title>Draft genome sequence of a novel L-asparaginase producing marine bacterium, Halomonas campaniensis.</title>
        <authorList>
            <person name="Sundarakrishnan B."/>
            <person name="Moushumi Priya A."/>
            <person name="Raman G."/>
            <person name="Sakthivel N."/>
            <person name="Park S."/>
            <person name="Jayachandran S."/>
        </authorList>
    </citation>
    <scope>NUCLEOTIDE SEQUENCE [LARGE SCALE GENOMIC DNA]</scope>
    <source>
        <strain evidence="15 16">SK03</strain>
    </source>
</reference>
<dbReference type="GO" id="GO:0008360">
    <property type="term" value="P:regulation of cell shape"/>
    <property type="evidence" value="ECO:0007669"/>
    <property type="project" value="UniProtKB-KW"/>
</dbReference>
<evidence type="ECO:0000256" key="7">
    <source>
        <dbReference type="ARBA" id="ARBA00022801"/>
    </source>
</evidence>
<dbReference type="NCBIfam" id="TIGR00753">
    <property type="entry name" value="undec_PP_bacA"/>
    <property type="match status" value="1"/>
</dbReference>
<feature type="transmembrane region" description="Helical" evidence="14">
    <location>
        <begin position="85"/>
        <end position="103"/>
    </location>
</feature>
<keyword evidence="7 14" id="KW-0378">Hydrolase</keyword>
<keyword evidence="9 14" id="KW-0472">Membrane</keyword>
<accession>A0A246S5C6</accession>
<name>A0A246S5C6_9GAMM</name>
<dbReference type="STRING" id="213554.FF32_06065"/>
<feature type="transmembrane region" description="Helical" evidence="14">
    <location>
        <begin position="41"/>
        <end position="59"/>
    </location>
</feature>
<evidence type="ECO:0000313" key="16">
    <source>
        <dbReference type="Proteomes" id="UP000197334"/>
    </source>
</evidence>
<comment type="caution">
    <text evidence="15">The sequence shown here is derived from an EMBL/GenBank/DDBJ whole genome shotgun (WGS) entry which is preliminary data.</text>
</comment>
<evidence type="ECO:0000313" key="15">
    <source>
        <dbReference type="EMBL" id="OWV31656.1"/>
    </source>
</evidence>
<keyword evidence="8 14" id="KW-1133">Transmembrane helix</keyword>
<keyword evidence="14" id="KW-0573">Peptidoglycan synthesis</keyword>
<evidence type="ECO:0000256" key="2">
    <source>
        <dbReference type="ARBA" id="ARBA00010621"/>
    </source>
</evidence>
<dbReference type="Proteomes" id="UP000197334">
    <property type="component" value="Unassembled WGS sequence"/>
</dbReference>
<dbReference type="PANTHER" id="PTHR30622:SF4">
    <property type="entry name" value="UNDECAPRENYL-DIPHOSPHATASE"/>
    <property type="match status" value="1"/>
</dbReference>
<dbReference type="NCBIfam" id="NF001393">
    <property type="entry name" value="PRK00281.2-4"/>
    <property type="match status" value="1"/>
</dbReference>
<dbReference type="PANTHER" id="PTHR30622">
    <property type="entry name" value="UNDECAPRENYL-DIPHOSPHATASE"/>
    <property type="match status" value="1"/>
</dbReference>
<evidence type="ECO:0000256" key="13">
    <source>
        <dbReference type="ARBA" id="ARBA00047594"/>
    </source>
</evidence>
<dbReference type="EC" id="3.6.1.27" evidence="3 14"/>
<gene>
    <name evidence="14" type="primary">uppP</name>
    <name evidence="15" type="ORF">JI62_00395</name>
</gene>
<evidence type="ECO:0000256" key="9">
    <source>
        <dbReference type="ARBA" id="ARBA00023136"/>
    </source>
</evidence>
<evidence type="ECO:0000256" key="5">
    <source>
        <dbReference type="ARBA" id="ARBA00022475"/>
    </source>
</evidence>
<feature type="transmembrane region" description="Helical" evidence="14">
    <location>
        <begin position="189"/>
        <end position="210"/>
    </location>
</feature>
<comment type="subcellular location">
    <subcellularLocation>
        <location evidence="1 14">Cell membrane</location>
        <topology evidence="1 14">Multi-pass membrane protein</topology>
    </subcellularLocation>
</comment>
<dbReference type="HAMAP" id="MF_01006">
    <property type="entry name" value="Undec_diphosphatase"/>
    <property type="match status" value="1"/>
</dbReference>
<evidence type="ECO:0000256" key="8">
    <source>
        <dbReference type="ARBA" id="ARBA00022989"/>
    </source>
</evidence>
<comment type="similarity">
    <text evidence="2 14">Belongs to the UppP family.</text>
</comment>
<keyword evidence="6 14" id="KW-0812">Transmembrane</keyword>
<keyword evidence="10 14" id="KW-0046">Antibiotic resistance</keyword>
<protein>
    <recommendedName>
        <fullName evidence="4 14">Undecaprenyl-diphosphatase</fullName>
        <ecNumber evidence="3 14">3.6.1.27</ecNumber>
    </recommendedName>
    <alternativeName>
        <fullName evidence="12 14">Bacitracin resistance protein</fullName>
    </alternativeName>
    <alternativeName>
        <fullName evidence="11 14">Undecaprenyl pyrophosphate phosphatase</fullName>
    </alternativeName>
</protein>
<proteinExistence type="inferred from homology"/>
<evidence type="ECO:0000256" key="11">
    <source>
        <dbReference type="ARBA" id="ARBA00032707"/>
    </source>
</evidence>
<dbReference type="GO" id="GO:0005886">
    <property type="term" value="C:plasma membrane"/>
    <property type="evidence" value="ECO:0007669"/>
    <property type="project" value="UniProtKB-SubCell"/>
</dbReference>
<dbReference type="GO" id="GO:0046677">
    <property type="term" value="P:response to antibiotic"/>
    <property type="evidence" value="ECO:0007669"/>
    <property type="project" value="UniProtKB-UniRule"/>
</dbReference>
<evidence type="ECO:0000256" key="6">
    <source>
        <dbReference type="ARBA" id="ARBA00022692"/>
    </source>
</evidence>
<comment type="catalytic activity">
    <reaction evidence="13 14">
        <text>di-trans,octa-cis-undecaprenyl diphosphate + H2O = di-trans,octa-cis-undecaprenyl phosphate + phosphate + H(+)</text>
        <dbReference type="Rhea" id="RHEA:28094"/>
        <dbReference type="ChEBI" id="CHEBI:15377"/>
        <dbReference type="ChEBI" id="CHEBI:15378"/>
        <dbReference type="ChEBI" id="CHEBI:43474"/>
        <dbReference type="ChEBI" id="CHEBI:58405"/>
        <dbReference type="ChEBI" id="CHEBI:60392"/>
        <dbReference type="EC" id="3.6.1.27"/>
    </reaction>
</comment>
<keyword evidence="14" id="KW-0133">Cell shape</keyword>
<dbReference type="RefSeq" id="WP_088698268.1">
    <property type="nucleotide sequence ID" value="NZ_JPUA01000001.1"/>
</dbReference>
<keyword evidence="16" id="KW-1185">Reference proteome</keyword>
<feature type="transmembrane region" description="Helical" evidence="14">
    <location>
        <begin position="250"/>
        <end position="265"/>
    </location>
</feature>
<comment type="function">
    <text evidence="14">Catalyzes the dephosphorylation of undecaprenyl diphosphate (UPP). Confers resistance to bacitracin.</text>
</comment>
<evidence type="ECO:0000256" key="1">
    <source>
        <dbReference type="ARBA" id="ARBA00004651"/>
    </source>
</evidence>
<evidence type="ECO:0000256" key="3">
    <source>
        <dbReference type="ARBA" id="ARBA00012374"/>
    </source>
</evidence>
<dbReference type="GO" id="GO:0071555">
    <property type="term" value="P:cell wall organization"/>
    <property type="evidence" value="ECO:0007669"/>
    <property type="project" value="UniProtKB-KW"/>
</dbReference>
<sequence length="266" mass="28977">MDWLQVVVLAIVQGISEFLPVSSSAHLILVPVLTDWQDQGLAFDVALHLGSLSAVIIYFRQEIWQMVVSSLAAISGKGVNEDARLALWVTLATIPVGIIGLLLHDVISHYMRSTLIIGFSLIGFGLLLGYADWRKQGTRSEYQLRLKDVLIIGGAQALALIPGTSRSGITITAALMVGMSREGAARFSFLLSIPVIVLAGGLEAIGLVNAAHSIDWVAMLVGTLLSGVSAYLCIHYFLVIIKKLGMQPFVIYRVLFGAWLLWFFHF</sequence>
<evidence type="ECO:0000256" key="4">
    <source>
        <dbReference type="ARBA" id="ARBA00021581"/>
    </source>
</evidence>
<dbReference type="OrthoDB" id="9808289at2"/>
<comment type="miscellaneous">
    <text evidence="14">Bacitracin is thought to be involved in the inhibition of peptidoglycan synthesis by sequestering undecaprenyl diphosphate, thereby reducing the pool of lipid carrier available.</text>
</comment>
<feature type="transmembrane region" description="Helical" evidence="14">
    <location>
        <begin position="216"/>
        <end position="238"/>
    </location>
</feature>
<dbReference type="InterPro" id="IPR003824">
    <property type="entry name" value="UppP"/>
</dbReference>
<evidence type="ECO:0000256" key="10">
    <source>
        <dbReference type="ARBA" id="ARBA00023251"/>
    </source>
</evidence>
<dbReference type="EMBL" id="JPUA01000001">
    <property type="protein sequence ID" value="OWV31656.1"/>
    <property type="molecule type" value="Genomic_DNA"/>
</dbReference>
<evidence type="ECO:0000256" key="14">
    <source>
        <dbReference type="HAMAP-Rule" id="MF_01006"/>
    </source>
</evidence>
<feature type="transmembrane region" description="Helical" evidence="14">
    <location>
        <begin position="6"/>
        <end position="29"/>
    </location>
</feature>
<organism evidence="15 16">
    <name type="scientific">Halomonas campaniensis</name>
    <dbReference type="NCBI Taxonomy" id="213554"/>
    <lineage>
        <taxon>Bacteria</taxon>
        <taxon>Pseudomonadati</taxon>
        <taxon>Pseudomonadota</taxon>
        <taxon>Gammaproteobacteria</taxon>
        <taxon>Oceanospirillales</taxon>
        <taxon>Halomonadaceae</taxon>
        <taxon>Halomonas</taxon>
    </lineage>
</organism>
<feature type="transmembrane region" description="Helical" evidence="14">
    <location>
        <begin position="115"/>
        <end position="131"/>
    </location>
</feature>